<feature type="transmembrane region" description="Helical" evidence="9">
    <location>
        <begin position="233"/>
        <end position="254"/>
    </location>
</feature>
<feature type="transmembrane region" description="Helical" evidence="9">
    <location>
        <begin position="822"/>
        <end position="840"/>
    </location>
</feature>
<feature type="domain" description="ABC transporter" evidence="10">
    <location>
        <begin position="478"/>
        <end position="712"/>
    </location>
</feature>
<keyword evidence="8 9" id="KW-0472">Membrane</keyword>
<evidence type="ECO:0000256" key="3">
    <source>
        <dbReference type="ARBA" id="ARBA00022448"/>
    </source>
</evidence>
<evidence type="ECO:0000259" key="10">
    <source>
        <dbReference type="PROSITE" id="PS50893"/>
    </source>
</evidence>
<comment type="similarity">
    <text evidence="2">Belongs to the ABC transporter superfamily. ABCA family.</text>
</comment>
<dbReference type="EMBL" id="CAJNOJ010000086">
    <property type="protein sequence ID" value="CAF1072895.1"/>
    <property type="molecule type" value="Genomic_DNA"/>
</dbReference>
<keyword evidence="4 9" id="KW-0812">Transmembrane</keyword>
<evidence type="ECO:0000256" key="6">
    <source>
        <dbReference type="ARBA" id="ARBA00022840"/>
    </source>
</evidence>
<feature type="transmembrane region" description="Helical" evidence="9">
    <location>
        <begin position="1020"/>
        <end position="1044"/>
    </location>
</feature>
<evidence type="ECO:0000256" key="4">
    <source>
        <dbReference type="ARBA" id="ARBA00022692"/>
    </source>
</evidence>
<evidence type="ECO:0000256" key="2">
    <source>
        <dbReference type="ARBA" id="ARBA00008869"/>
    </source>
</evidence>
<feature type="transmembrane region" description="Helical" evidence="9">
    <location>
        <begin position="353"/>
        <end position="382"/>
    </location>
</feature>
<evidence type="ECO:0000256" key="9">
    <source>
        <dbReference type="SAM" id="Phobius"/>
    </source>
</evidence>
<feature type="domain" description="ABC transporter" evidence="10">
    <location>
        <begin position="1238"/>
        <end position="1456"/>
    </location>
</feature>
<feature type="transmembrane region" description="Helical" evidence="9">
    <location>
        <begin position="1121"/>
        <end position="1142"/>
    </location>
</feature>
<dbReference type="CDD" id="cd03263">
    <property type="entry name" value="ABC_subfamily_A"/>
    <property type="match status" value="2"/>
</dbReference>
<dbReference type="GO" id="GO:0005524">
    <property type="term" value="F:ATP binding"/>
    <property type="evidence" value="ECO:0007669"/>
    <property type="project" value="UniProtKB-KW"/>
</dbReference>
<dbReference type="SUPFAM" id="SSF52540">
    <property type="entry name" value="P-loop containing nucleoside triphosphate hydrolases"/>
    <property type="match status" value="2"/>
</dbReference>
<dbReference type="Proteomes" id="UP000663828">
    <property type="component" value="Unassembled WGS sequence"/>
</dbReference>
<dbReference type="FunFam" id="3.40.50.300:FF:000335">
    <property type="entry name" value="ATP binding cassette subfamily A member 5"/>
    <property type="match status" value="1"/>
</dbReference>
<evidence type="ECO:0000313" key="13">
    <source>
        <dbReference type="Proteomes" id="UP000663828"/>
    </source>
</evidence>
<proteinExistence type="inferred from homology"/>
<feature type="transmembrane region" description="Helical" evidence="9">
    <location>
        <begin position="1056"/>
        <end position="1075"/>
    </location>
</feature>
<keyword evidence="13" id="KW-1185">Reference proteome</keyword>
<dbReference type="PANTHER" id="PTHR19229:SF250">
    <property type="entry name" value="ABC TRANSPORTER DOMAIN-CONTAINING PROTEIN-RELATED"/>
    <property type="match status" value="1"/>
</dbReference>
<keyword evidence="7 9" id="KW-1133">Transmembrane helix</keyword>
<evidence type="ECO:0000256" key="1">
    <source>
        <dbReference type="ARBA" id="ARBA00004141"/>
    </source>
</evidence>
<comment type="caution">
    <text evidence="12">The sequence shown here is derived from an EMBL/GenBank/DDBJ whole genome shotgun (WGS) entry which is preliminary data.</text>
</comment>
<dbReference type="InterPro" id="IPR003593">
    <property type="entry name" value="AAA+_ATPase"/>
</dbReference>
<evidence type="ECO:0000256" key="8">
    <source>
        <dbReference type="ARBA" id="ARBA00023136"/>
    </source>
</evidence>
<dbReference type="PROSITE" id="PS50893">
    <property type="entry name" value="ABC_TRANSPORTER_2"/>
    <property type="match status" value="2"/>
</dbReference>
<dbReference type="InterPro" id="IPR017871">
    <property type="entry name" value="ABC_transporter-like_CS"/>
</dbReference>
<dbReference type="Gene3D" id="3.40.50.300">
    <property type="entry name" value="P-loop containing nucleotide triphosphate hydrolases"/>
    <property type="match status" value="2"/>
</dbReference>
<reference evidence="12" key="1">
    <citation type="submission" date="2021-02" db="EMBL/GenBank/DDBJ databases">
        <authorList>
            <person name="Nowell W R."/>
        </authorList>
    </citation>
    <scope>NUCLEOTIDE SEQUENCE</scope>
</reference>
<feature type="transmembrane region" description="Helical" evidence="9">
    <location>
        <begin position="29"/>
        <end position="49"/>
    </location>
</feature>
<evidence type="ECO:0000313" key="11">
    <source>
        <dbReference type="EMBL" id="CAF1072895.1"/>
    </source>
</evidence>
<gene>
    <name evidence="11" type="ORF">EDS130_LOCUS18537</name>
    <name evidence="12" type="ORF">XAT740_LOCUS38709</name>
</gene>
<name>A0A815S4N1_ADIRI</name>
<dbReference type="InterPro" id="IPR003439">
    <property type="entry name" value="ABC_transporter-like_ATP-bd"/>
</dbReference>
<sequence>MSVYHLRLLIQKSARYAWRRRIFRCYPKIIFELFVPTICILLLCLLRWMHSPSSQNGPQNDSLNSTSSPRIQISPTSIISHQGSFQILNYTSVYRCPSSNIAVVITSEQLFKRFTRICPRSHFIFSSQQSDGQILLNTSVDTHQISYRCLYINPHWCWKTNLLAKESDTVQIQHPSASLCSHLDTQAYSLVLKAYLSIESLLNIPPNKQQLLVYTWPCSSYVSDALFTHFPRFTFIIILVLVDGCIMFSFNFLFQELIEEKRQGITELLRLLSVRPLLNSLAWFLRVLVIQLLANSILIFTLKISFDGAIYLAYVTIWLIIPTILLWTIHVLSRSILVAHVFNSALKASLWSWFIYFISFWLAVSSSVQLPLIIHFIASIWLPFYSIKRIFVVFIQVNTNAGRHTDLLHEIIYIWLCMIVGTLLFWLLAFYFERIRPGKYGIARSWSWPLDYIHKKQSRRESTDLTMVEIPSKQQTTVRINNLTKSYGQYGAERQVAVDHISFTLENSTIHGLIGHNGAGKTTTMEMICGLLSCDCGTVEIHNKNLSENLHELQACIGYCPQQDMLFSHLTVREQLEFYARIRSKGNSVDNYQIKELLSMMSMNEHDQKLCHTLSGGMQRKLSIACAFVGQANIIILDEPSASLDPAARRALWTWLREHKTNRTLLISSHLLDEVEELCDSVIILDAGKIQAQGTILELKQRYGPPGDQLHLDQLPNYIPNEWIIDENNQYVQIPDRQQFIRLLERLEKDYIHYSLRNTTLDDVFLRLASSESSTQDEGNLKSQIDVLFTTRTNSRITDLWLQQVLGVFIRRSQIFLRRARLLPIVLILYLLYALAPIYLPSFNSSTQELSYIISSPLEHINAMNLRQFPVKTVPFYSTSKQFQEYLQSISLWQSNHGQRKRLIAVRISSLQQMECYVPPPALSNIISSCLSIFSVFSNRSISPLQLIGRETGSSLPVSSDISSTQHDSPFFCFYTLPPSMHLSIFLLSLILIVCAAFIIQDYTSGLHSYSLIHNLRSPINWLIIFLSDLLLCFIWLLILILIARFVHSSTFNGRFFALTPLFFIVNLPFIYLLAKLFKAPVLGATVIIFILQLALVLNAFKTFIELFRGYPLLSLIVHVVRWSLLLLFPNVNVFILIVAVLRKSYCQIDESILGQGENDFSHERYPYKILIHTLIFVSQFVIYFFLLIMIDLGKVQISMCERKTQIKVRSEKGDDDVLEEKTRIKSMSSTNRRKQALVVDSLTKVYREAIHPAVNQLSFAVPHGQCFGLLGFNGSGKTTTFRMLVGELHSTDGRIYRNRREFIGYCPQNDITFPALTVAQTIDYICRIHGIEPSVLNNIILNQFQLGKYRHRLVSNLSGGTQRRLHLALCLIGSPTLLLLDEPTAKVDPVLRSHIRLILQHRPINTAIIFASHSMLECEQLCERLTILVRGNARCLGSIDRLKTKYGTNYRVRLTLLESSVQVPSLISVKNSNEYVYPKGSLAELFTLLEGLVEQHQIAANYTVQLTSLEHIFLTFQHSM</sequence>
<dbReference type="PROSITE" id="PS00211">
    <property type="entry name" value="ABC_TRANSPORTER_1"/>
    <property type="match status" value="1"/>
</dbReference>
<feature type="transmembrane region" description="Helical" evidence="9">
    <location>
        <begin position="308"/>
        <end position="332"/>
    </location>
</feature>
<feature type="transmembrane region" description="Helical" evidence="9">
    <location>
        <begin position="1082"/>
        <end position="1101"/>
    </location>
</feature>
<evidence type="ECO:0000313" key="12">
    <source>
        <dbReference type="EMBL" id="CAF1484240.1"/>
    </source>
</evidence>
<protein>
    <recommendedName>
        <fullName evidence="10">ABC transporter domain-containing protein</fullName>
    </recommendedName>
</protein>
<dbReference type="Pfam" id="PF00005">
    <property type="entry name" value="ABC_tran"/>
    <property type="match status" value="2"/>
</dbReference>
<dbReference type="SMART" id="SM00382">
    <property type="entry name" value="AAA"/>
    <property type="match status" value="2"/>
</dbReference>
<dbReference type="Proteomes" id="UP000663852">
    <property type="component" value="Unassembled WGS sequence"/>
</dbReference>
<comment type="subcellular location">
    <subcellularLocation>
        <location evidence="1">Membrane</location>
        <topology evidence="1">Multi-pass membrane protein</topology>
    </subcellularLocation>
</comment>
<accession>A0A815S4N1</accession>
<organism evidence="12 13">
    <name type="scientific">Adineta ricciae</name>
    <name type="common">Rotifer</name>
    <dbReference type="NCBI Taxonomy" id="249248"/>
    <lineage>
        <taxon>Eukaryota</taxon>
        <taxon>Metazoa</taxon>
        <taxon>Spiralia</taxon>
        <taxon>Gnathifera</taxon>
        <taxon>Rotifera</taxon>
        <taxon>Eurotatoria</taxon>
        <taxon>Bdelloidea</taxon>
        <taxon>Adinetida</taxon>
        <taxon>Adinetidae</taxon>
        <taxon>Adineta</taxon>
    </lineage>
</organism>
<dbReference type="InterPro" id="IPR027417">
    <property type="entry name" value="P-loop_NTPase"/>
</dbReference>
<keyword evidence="6" id="KW-0067">ATP-binding</keyword>
<keyword evidence="3" id="KW-0813">Transport</keyword>
<dbReference type="EMBL" id="CAJNOR010004209">
    <property type="protein sequence ID" value="CAF1484240.1"/>
    <property type="molecule type" value="Genomic_DNA"/>
</dbReference>
<evidence type="ECO:0000256" key="7">
    <source>
        <dbReference type="ARBA" id="ARBA00022989"/>
    </source>
</evidence>
<dbReference type="GO" id="GO:0016887">
    <property type="term" value="F:ATP hydrolysis activity"/>
    <property type="evidence" value="ECO:0007669"/>
    <property type="project" value="InterPro"/>
</dbReference>
<feature type="transmembrane region" description="Helical" evidence="9">
    <location>
        <begin position="412"/>
        <end position="432"/>
    </location>
</feature>
<keyword evidence="5" id="KW-0547">Nucleotide-binding</keyword>
<dbReference type="GO" id="GO:0140359">
    <property type="term" value="F:ABC-type transporter activity"/>
    <property type="evidence" value="ECO:0007669"/>
    <property type="project" value="InterPro"/>
</dbReference>
<dbReference type="InterPro" id="IPR026082">
    <property type="entry name" value="ABCA"/>
</dbReference>
<dbReference type="GO" id="GO:0016020">
    <property type="term" value="C:membrane"/>
    <property type="evidence" value="ECO:0007669"/>
    <property type="project" value="UniProtKB-SubCell"/>
</dbReference>
<feature type="transmembrane region" description="Helical" evidence="9">
    <location>
        <begin position="283"/>
        <end position="302"/>
    </location>
</feature>
<feature type="transmembrane region" description="Helical" evidence="9">
    <location>
        <begin position="981"/>
        <end position="1000"/>
    </location>
</feature>
<feature type="transmembrane region" description="Helical" evidence="9">
    <location>
        <begin position="1170"/>
        <end position="1191"/>
    </location>
</feature>
<dbReference type="PANTHER" id="PTHR19229">
    <property type="entry name" value="ATP-BINDING CASSETTE TRANSPORTER SUBFAMILY A ABCA"/>
    <property type="match status" value="1"/>
</dbReference>
<evidence type="ECO:0000256" key="5">
    <source>
        <dbReference type="ARBA" id="ARBA00022741"/>
    </source>
</evidence>
<dbReference type="OrthoDB" id="8061355at2759"/>